<dbReference type="Gene3D" id="3.90.220.20">
    <property type="entry name" value="DNA methylase specificity domains"/>
    <property type="match status" value="1"/>
</dbReference>
<evidence type="ECO:0000256" key="3">
    <source>
        <dbReference type="ARBA" id="ARBA00023125"/>
    </source>
</evidence>
<dbReference type="GO" id="GO:0009307">
    <property type="term" value="P:DNA restriction-modification system"/>
    <property type="evidence" value="ECO:0007669"/>
    <property type="project" value="UniProtKB-KW"/>
</dbReference>
<dbReference type="RefSeq" id="WP_258540668.1">
    <property type="nucleotide sequence ID" value="NZ_OU015584.1"/>
</dbReference>
<gene>
    <name evidence="5" type="ORF">CRYO30217_00433</name>
</gene>
<dbReference type="REBASE" id="502005">
    <property type="entry name" value="S1.Cba30217ORF431P"/>
</dbReference>
<protein>
    <recommendedName>
        <fullName evidence="4">Type I restriction modification DNA specificity domain-containing protein</fullName>
    </recommendedName>
</protein>
<evidence type="ECO:0000259" key="4">
    <source>
        <dbReference type="Pfam" id="PF01420"/>
    </source>
</evidence>
<evidence type="ECO:0000256" key="1">
    <source>
        <dbReference type="ARBA" id="ARBA00010923"/>
    </source>
</evidence>
<proteinExistence type="inferred from homology"/>
<comment type="similarity">
    <text evidence="1">Belongs to the type-I restriction system S methylase family.</text>
</comment>
<reference evidence="5" key="1">
    <citation type="submission" date="2021-04" db="EMBL/GenBank/DDBJ databases">
        <authorList>
            <person name="Rodrigo-Torres L."/>
            <person name="Arahal R. D."/>
            <person name="Lucena T."/>
        </authorList>
    </citation>
    <scope>NUCLEOTIDE SEQUENCE</scope>
    <source>
        <strain evidence="5">AS29M-1</strain>
    </source>
</reference>
<dbReference type="CDD" id="cd16961">
    <property type="entry name" value="RMtype1_S_TRD-CR_like"/>
    <property type="match status" value="1"/>
</dbReference>
<keyword evidence="6" id="KW-1185">Reference proteome</keyword>
<evidence type="ECO:0000256" key="2">
    <source>
        <dbReference type="ARBA" id="ARBA00022747"/>
    </source>
</evidence>
<keyword evidence="2" id="KW-0680">Restriction system</keyword>
<keyword evidence="3" id="KW-0238">DNA-binding</keyword>
<dbReference type="EMBL" id="OU015584">
    <property type="protein sequence ID" value="CAG5077593.1"/>
    <property type="molecule type" value="Genomic_DNA"/>
</dbReference>
<dbReference type="Pfam" id="PF01420">
    <property type="entry name" value="Methylase_S"/>
    <property type="match status" value="1"/>
</dbReference>
<name>A0A916JKI3_9FLAO</name>
<dbReference type="KEGG" id="ptan:CRYO30217_00433"/>
<accession>A0A916JKI3</accession>
<evidence type="ECO:0000313" key="5">
    <source>
        <dbReference type="EMBL" id="CAG5077593.1"/>
    </source>
</evidence>
<dbReference type="SUPFAM" id="SSF116734">
    <property type="entry name" value="DNA methylase specificity domain"/>
    <property type="match status" value="1"/>
</dbReference>
<dbReference type="AlphaFoldDB" id="A0A916JKI3"/>
<dbReference type="InterPro" id="IPR000055">
    <property type="entry name" value="Restrct_endonuc_typeI_TRD"/>
</dbReference>
<dbReference type="PANTHER" id="PTHR30408">
    <property type="entry name" value="TYPE-1 RESTRICTION ENZYME ECOKI SPECIFICITY PROTEIN"/>
    <property type="match status" value="1"/>
</dbReference>
<dbReference type="Proteomes" id="UP000683507">
    <property type="component" value="Chromosome"/>
</dbReference>
<dbReference type="PANTHER" id="PTHR30408:SF12">
    <property type="entry name" value="TYPE I RESTRICTION ENZYME MJAVIII SPECIFICITY SUBUNIT"/>
    <property type="match status" value="1"/>
</dbReference>
<sequence length="181" mass="21239">MKKYFKIKELAEIRFGINARTVPNGTIPCLQGKDFDEFGELDETGITFVPEEDCGEKDWLQKGDVLFAAKGSRNYAVVWMRSDMRVVASATFFVIRLKKKEVLPRYLAWYLMSTHAVRYFERNVKTATIKTISKKVFDQLEVEIPSKERQNKLIVLHYLLRDEQRISALIKEKRERLIMNL</sequence>
<feature type="domain" description="Type I restriction modification DNA specificity" evidence="4">
    <location>
        <begin position="3"/>
        <end position="152"/>
    </location>
</feature>
<dbReference type="GO" id="GO:0003677">
    <property type="term" value="F:DNA binding"/>
    <property type="evidence" value="ECO:0007669"/>
    <property type="project" value="UniProtKB-KW"/>
</dbReference>
<evidence type="ECO:0000313" key="6">
    <source>
        <dbReference type="Proteomes" id="UP000683507"/>
    </source>
</evidence>
<dbReference type="InterPro" id="IPR044946">
    <property type="entry name" value="Restrct_endonuc_typeI_TRD_sf"/>
</dbReference>
<organism evidence="5 6">
    <name type="scientific">Parvicella tangerina</name>
    <dbReference type="NCBI Taxonomy" id="2829795"/>
    <lineage>
        <taxon>Bacteria</taxon>
        <taxon>Pseudomonadati</taxon>
        <taxon>Bacteroidota</taxon>
        <taxon>Flavobacteriia</taxon>
        <taxon>Flavobacteriales</taxon>
        <taxon>Parvicellaceae</taxon>
        <taxon>Parvicella</taxon>
    </lineage>
</organism>
<dbReference type="InterPro" id="IPR052021">
    <property type="entry name" value="Type-I_RS_S_subunit"/>
</dbReference>